<evidence type="ECO:0000313" key="2">
    <source>
        <dbReference type="EMBL" id="KPH79039.1"/>
    </source>
</evidence>
<dbReference type="EMBL" id="LGSZ01000052">
    <property type="protein sequence ID" value="KPH79039.1"/>
    <property type="molecule type" value="Genomic_DNA"/>
</dbReference>
<dbReference type="AlphaFoldDB" id="A0A0N1N1T1"/>
<comment type="caution">
    <text evidence="2">The sequence shown here is derived from an EMBL/GenBank/DDBJ whole genome shotgun (WGS) entry which is preliminary data.</text>
</comment>
<dbReference type="Gene3D" id="3.40.630.30">
    <property type="match status" value="1"/>
</dbReference>
<reference evidence="2 3" key="1">
    <citation type="submission" date="2015-07" db="EMBL/GenBank/DDBJ databases">
        <title>Whole genome sequencing of Bosea vaviloviae isolated from cave pool.</title>
        <authorList>
            <person name="Tan N.E.H."/>
            <person name="Lee Y.P."/>
            <person name="Gan H.M."/>
            <person name="Barton H."/>
            <person name="Savka M.A."/>
        </authorList>
    </citation>
    <scope>NUCLEOTIDE SEQUENCE [LARGE SCALE GENOMIC DNA]</scope>
    <source>
        <strain evidence="2 3">SD260</strain>
    </source>
</reference>
<dbReference type="SUPFAM" id="SSF55729">
    <property type="entry name" value="Acyl-CoA N-acyltransferases (Nat)"/>
    <property type="match status" value="1"/>
</dbReference>
<dbReference type="Pfam" id="PF18014">
    <property type="entry name" value="Acetyltransf_18"/>
    <property type="match status" value="1"/>
</dbReference>
<name>A0A0N1N1T1_9HYPH</name>
<dbReference type="OrthoDB" id="8453373at2"/>
<dbReference type="Pfam" id="PF13508">
    <property type="entry name" value="Acetyltransf_7"/>
    <property type="match status" value="1"/>
</dbReference>
<dbReference type="PANTHER" id="PTHR47237:SF2">
    <property type="entry name" value="BLL4206 PROTEIN"/>
    <property type="match status" value="1"/>
</dbReference>
<dbReference type="PANTHER" id="PTHR47237">
    <property type="entry name" value="SLL0310 PROTEIN"/>
    <property type="match status" value="1"/>
</dbReference>
<dbReference type="PATRIC" id="fig|1526658.3.peg.548"/>
<evidence type="ECO:0000313" key="3">
    <source>
        <dbReference type="Proteomes" id="UP000037822"/>
    </source>
</evidence>
<organism evidence="2 3">
    <name type="scientific">Bosea vaviloviae</name>
    <dbReference type="NCBI Taxonomy" id="1526658"/>
    <lineage>
        <taxon>Bacteria</taxon>
        <taxon>Pseudomonadati</taxon>
        <taxon>Pseudomonadota</taxon>
        <taxon>Alphaproteobacteria</taxon>
        <taxon>Hyphomicrobiales</taxon>
        <taxon>Boseaceae</taxon>
        <taxon>Bosea</taxon>
    </lineage>
</organism>
<sequence>MSASLLREPEVLRDIALGDAPACMALSKAVGWPHRVEDWEMAIGLGGGIVISLGSEIVATASWWPYGETHATLGLIVVSPQHQGAGLGRRLMQGLLARTHGRSLLLNATVAGTPLYERSGFAAWGGRIRQHHGTALGVAAPLPAEGAVLRSAQACDLPLLERLDEAATGLPRGALLRAVMERGEGVVLERSGKAAGFSMLRRFGRGFVIGPVVAADDADARVLVAHWLQARQGEFLRIDLPADSALSDWLVSCGLKAVDCVTSMVRGTLPLARGPVQLHAPASQAFG</sequence>
<evidence type="ECO:0000259" key="1">
    <source>
        <dbReference type="PROSITE" id="PS51186"/>
    </source>
</evidence>
<dbReference type="InterPro" id="IPR041496">
    <property type="entry name" value="YitH/HolE_GNAT"/>
</dbReference>
<dbReference type="PROSITE" id="PS51186">
    <property type="entry name" value="GNAT"/>
    <property type="match status" value="1"/>
</dbReference>
<accession>A0A0N1N1T1</accession>
<dbReference type="Gene3D" id="3.40.630.90">
    <property type="match status" value="1"/>
</dbReference>
<dbReference type="CDD" id="cd04301">
    <property type="entry name" value="NAT_SF"/>
    <property type="match status" value="1"/>
</dbReference>
<protein>
    <recommendedName>
        <fullName evidence="1">N-acetyltransferase domain-containing protein</fullName>
    </recommendedName>
</protein>
<proteinExistence type="predicted"/>
<dbReference type="InterPro" id="IPR052729">
    <property type="entry name" value="Acyl/Acetyltrans_Enzymes"/>
</dbReference>
<dbReference type="RefSeq" id="WP_054210806.1">
    <property type="nucleotide sequence ID" value="NZ_LGSZ01000052.1"/>
</dbReference>
<feature type="domain" description="N-acetyltransferase" evidence="1">
    <location>
        <begin position="10"/>
        <end position="143"/>
    </location>
</feature>
<keyword evidence="3" id="KW-1185">Reference proteome</keyword>
<gene>
    <name evidence="2" type="ORF">AE618_19905</name>
</gene>
<dbReference type="InterPro" id="IPR000182">
    <property type="entry name" value="GNAT_dom"/>
</dbReference>
<dbReference type="GO" id="GO:0016747">
    <property type="term" value="F:acyltransferase activity, transferring groups other than amino-acyl groups"/>
    <property type="evidence" value="ECO:0007669"/>
    <property type="project" value="InterPro"/>
</dbReference>
<dbReference type="Proteomes" id="UP000037822">
    <property type="component" value="Unassembled WGS sequence"/>
</dbReference>
<dbReference type="InterPro" id="IPR016181">
    <property type="entry name" value="Acyl_CoA_acyltransferase"/>
</dbReference>